<reference evidence="2" key="1">
    <citation type="journal article" date="2015" name="PLoS Genet.">
        <title>Genome Sequence and Transcriptome Analyses of Chrysochromulina tobin: Metabolic Tools for Enhanced Algal Fitness in the Prominent Order Prymnesiales (Haptophyceae).</title>
        <authorList>
            <person name="Hovde B.T."/>
            <person name="Deodato C.R."/>
            <person name="Hunsperger H.M."/>
            <person name="Ryken S.A."/>
            <person name="Yost W."/>
            <person name="Jha R.K."/>
            <person name="Patterson J."/>
            <person name="Monnat R.J. Jr."/>
            <person name="Barlow S.B."/>
            <person name="Starkenburg S.R."/>
            <person name="Cattolico R.A."/>
        </authorList>
    </citation>
    <scope>NUCLEOTIDE SEQUENCE</scope>
    <source>
        <strain evidence="2">CCMP291</strain>
    </source>
</reference>
<evidence type="ECO:0000313" key="1">
    <source>
        <dbReference type="EMBL" id="KOO33830.1"/>
    </source>
</evidence>
<keyword evidence="2" id="KW-1185">Reference proteome</keyword>
<comment type="caution">
    <text evidence="1">The sequence shown here is derived from an EMBL/GenBank/DDBJ whole genome shotgun (WGS) entry which is preliminary data.</text>
</comment>
<dbReference type="OrthoDB" id="28755at2759"/>
<name>A0A0M0K4T2_9EUKA</name>
<dbReference type="AlphaFoldDB" id="A0A0M0K4T2"/>
<gene>
    <name evidence="1" type="ORF">Ctob_007788</name>
</gene>
<evidence type="ECO:0000313" key="2">
    <source>
        <dbReference type="Proteomes" id="UP000037460"/>
    </source>
</evidence>
<proteinExistence type="predicted"/>
<accession>A0A0M0K4T2</accession>
<dbReference type="EMBL" id="JWZX01001411">
    <property type="protein sequence ID" value="KOO33830.1"/>
    <property type="molecule type" value="Genomic_DNA"/>
</dbReference>
<dbReference type="PANTHER" id="PTHR37490">
    <property type="entry name" value="EXPRESSED PROTEIN"/>
    <property type="match status" value="1"/>
</dbReference>
<organism evidence="1 2">
    <name type="scientific">Chrysochromulina tobinii</name>
    <dbReference type="NCBI Taxonomy" id="1460289"/>
    <lineage>
        <taxon>Eukaryota</taxon>
        <taxon>Haptista</taxon>
        <taxon>Haptophyta</taxon>
        <taxon>Prymnesiophyceae</taxon>
        <taxon>Prymnesiales</taxon>
        <taxon>Chrysochromulinaceae</taxon>
        <taxon>Chrysochromulina</taxon>
    </lineage>
</organism>
<dbReference type="Proteomes" id="UP000037460">
    <property type="component" value="Unassembled WGS sequence"/>
</dbReference>
<sequence length="343" mass="38645">MSIDLVVTRYREPLGWLEPYLARPGWRLFVYNTGKKPPPARICALATLCRQVPNAGFEWHGYLRHIVDRYDQLADTTIFVQGDPYTVSPDMDCLLNQTSSYAPVQVLSWVQQAKRKMELFSRCHASYLGGCRVWVEPVTAALRPMLHGDRWLHRACRMAKRFKGALFQFLYSQLAGEPVESTTGPAAVHRALITSTRVPARLYRAYGAQFGASRGELRGRSAAFYARLLLWLTTPHDDMGRAGFLPIWRAYTTKEKAILIELMWMSLFRAERFIPTDVCRECLGIAASLPRPPDAKAGASCDRDYFSAAPRLEPCNVTGDGWGGPPSKRLKAKCPITKNDDEA</sequence>
<dbReference type="PANTHER" id="PTHR37490:SF2">
    <property type="match status" value="1"/>
</dbReference>
<dbReference type="Pfam" id="PF11913">
    <property type="entry name" value="DUF3431"/>
    <property type="match status" value="1"/>
</dbReference>
<dbReference type="InterPro" id="IPR021838">
    <property type="entry name" value="DUF3431"/>
</dbReference>
<protein>
    <submittedName>
        <fullName evidence="1">FirrV-1-B8</fullName>
    </submittedName>
</protein>